<organism evidence="4 5">
    <name type="scientific">Colobus angolensis palliatus</name>
    <name type="common">Peters' Angolan colobus</name>
    <dbReference type="NCBI Taxonomy" id="336983"/>
    <lineage>
        <taxon>Eukaryota</taxon>
        <taxon>Metazoa</taxon>
        <taxon>Chordata</taxon>
        <taxon>Craniata</taxon>
        <taxon>Vertebrata</taxon>
        <taxon>Euteleostomi</taxon>
        <taxon>Mammalia</taxon>
        <taxon>Eutheria</taxon>
        <taxon>Euarchontoglires</taxon>
        <taxon>Primates</taxon>
        <taxon>Haplorrhini</taxon>
        <taxon>Catarrhini</taxon>
        <taxon>Cercopithecidae</taxon>
        <taxon>Colobinae</taxon>
        <taxon>Colobus</taxon>
    </lineage>
</organism>
<dbReference type="SMART" id="SM00407">
    <property type="entry name" value="IGc1"/>
    <property type="match status" value="1"/>
</dbReference>
<keyword evidence="2" id="KW-0393">Immunoglobulin domain</keyword>
<dbReference type="CDD" id="cd07699">
    <property type="entry name" value="IgC1_L"/>
    <property type="match status" value="1"/>
</dbReference>
<dbReference type="SUPFAM" id="SSF48726">
    <property type="entry name" value="Immunoglobulin"/>
    <property type="match status" value="1"/>
</dbReference>
<dbReference type="PANTHER" id="PTHR19944:SF98">
    <property type="entry name" value="IG-LIKE DOMAIN-CONTAINING PROTEIN"/>
    <property type="match status" value="1"/>
</dbReference>
<dbReference type="InterPro" id="IPR036179">
    <property type="entry name" value="Ig-like_dom_sf"/>
</dbReference>
<dbReference type="InterPro" id="IPR003006">
    <property type="entry name" value="Ig/MHC_CS"/>
</dbReference>
<evidence type="ECO:0000313" key="4">
    <source>
        <dbReference type="Ensembl" id="ENSCANP00000029113.1"/>
    </source>
</evidence>
<dbReference type="InterPro" id="IPR013783">
    <property type="entry name" value="Ig-like_fold"/>
</dbReference>
<protein>
    <recommendedName>
        <fullName evidence="3">Ig-like domain-containing protein</fullName>
    </recommendedName>
</protein>
<dbReference type="Ensembl" id="ENSCANT00000052233.1">
    <property type="protein sequence ID" value="ENSCANP00000029113.1"/>
    <property type="gene ID" value="ENSCANG00000038102.1"/>
</dbReference>
<name>A0A2K5JJS3_COLAP</name>
<keyword evidence="5" id="KW-1185">Reference proteome</keyword>
<evidence type="ECO:0000256" key="2">
    <source>
        <dbReference type="ARBA" id="ARBA00023319"/>
    </source>
</evidence>
<dbReference type="OMA" id="RYSCEVM"/>
<sequence>GQPKATPSVTLFLPSSEELQANKATLVCLMSDFYPGILMVTWKSDGTPITQGMEMATTSKQSSKYMASSYLSLMPEQWMSFNIFSCQVVHEGSIVEKTVVPAEYS</sequence>
<dbReference type="InterPro" id="IPR003597">
    <property type="entry name" value="Ig_C1-set"/>
</dbReference>
<reference evidence="4" key="1">
    <citation type="submission" date="2025-08" db="UniProtKB">
        <authorList>
            <consortium name="Ensembl"/>
        </authorList>
    </citation>
    <scope>IDENTIFICATION</scope>
</reference>
<dbReference type="Pfam" id="PF07654">
    <property type="entry name" value="C1-set"/>
    <property type="match status" value="1"/>
</dbReference>
<dbReference type="Gene3D" id="2.60.40.10">
    <property type="entry name" value="Immunoglobulins"/>
    <property type="match status" value="1"/>
</dbReference>
<feature type="domain" description="Ig-like" evidence="3">
    <location>
        <begin position="7"/>
        <end position="100"/>
    </location>
</feature>
<evidence type="ECO:0000259" key="3">
    <source>
        <dbReference type="PROSITE" id="PS50835"/>
    </source>
</evidence>
<keyword evidence="1" id="KW-1015">Disulfide bond</keyword>
<reference evidence="4" key="2">
    <citation type="submission" date="2025-09" db="UniProtKB">
        <authorList>
            <consortium name="Ensembl"/>
        </authorList>
    </citation>
    <scope>IDENTIFICATION</scope>
</reference>
<dbReference type="PANTHER" id="PTHR19944">
    <property type="entry name" value="MHC CLASS II-RELATED"/>
    <property type="match status" value="1"/>
</dbReference>
<dbReference type="PROSITE" id="PS00290">
    <property type="entry name" value="IG_MHC"/>
    <property type="match status" value="1"/>
</dbReference>
<dbReference type="Proteomes" id="UP000233080">
    <property type="component" value="Unassembled WGS sequence"/>
</dbReference>
<proteinExistence type="predicted"/>
<accession>A0A2K5JJS3</accession>
<dbReference type="PROSITE" id="PS50835">
    <property type="entry name" value="IG_LIKE"/>
    <property type="match status" value="1"/>
</dbReference>
<dbReference type="AlphaFoldDB" id="A0A2K5JJS3"/>
<evidence type="ECO:0000256" key="1">
    <source>
        <dbReference type="ARBA" id="ARBA00023157"/>
    </source>
</evidence>
<dbReference type="FunFam" id="2.60.40.10:FF:000283">
    <property type="entry name" value="Immunoglobulin kappa constant"/>
    <property type="match status" value="1"/>
</dbReference>
<evidence type="ECO:0000313" key="5">
    <source>
        <dbReference type="Proteomes" id="UP000233080"/>
    </source>
</evidence>
<dbReference type="InterPro" id="IPR050160">
    <property type="entry name" value="MHC/Immunoglobulin"/>
</dbReference>
<dbReference type="InterPro" id="IPR007110">
    <property type="entry name" value="Ig-like_dom"/>
</dbReference>